<dbReference type="EMBL" id="JAUEPT010000049">
    <property type="protein sequence ID" value="KAK0437390.1"/>
    <property type="molecule type" value="Genomic_DNA"/>
</dbReference>
<dbReference type="Pfam" id="PF19086">
    <property type="entry name" value="Terpene_syn_C_2"/>
    <property type="match status" value="1"/>
</dbReference>
<dbReference type="AlphaFoldDB" id="A0AA39ML34"/>
<evidence type="ECO:0000256" key="4">
    <source>
        <dbReference type="ARBA" id="ARBA00022842"/>
    </source>
</evidence>
<keyword evidence="3 6" id="KW-0479">Metal-binding</keyword>
<evidence type="ECO:0000313" key="8">
    <source>
        <dbReference type="Proteomes" id="UP001175226"/>
    </source>
</evidence>
<dbReference type="SUPFAM" id="SSF48576">
    <property type="entry name" value="Terpenoid synthases"/>
    <property type="match status" value="1"/>
</dbReference>
<evidence type="ECO:0000256" key="5">
    <source>
        <dbReference type="ARBA" id="ARBA00023239"/>
    </source>
</evidence>
<evidence type="ECO:0000256" key="2">
    <source>
        <dbReference type="ARBA" id="ARBA00006333"/>
    </source>
</evidence>
<keyword evidence="4 6" id="KW-0460">Magnesium</keyword>
<name>A0AA39ML34_9AGAR</name>
<dbReference type="GO" id="GO:0010333">
    <property type="term" value="F:terpene synthase activity"/>
    <property type="evidence" value="ECO:0007669"/>
    <property type="project" value="InterPro"/>
</dbReference>
<comment type="caution">
    <text evidence="7">The sequence shown here is derived from an EMBL/GenBank/DDBJ whole genome shotgun (WGS) entry which is preliminary data.</text>
</comment>
<keyword evidence="8" id="KW-1185">Reference proteome</keyword>
<protein>
    <recommendedName>
        <fullName evidence="6">Terpene synthase</fullName>
        <ecNumber evidence="6">4.2.3.-</ecNumber>
    </recommendedName>
</protein>
<gene>
    <name evidence="7" type="ORF">EV421DRAFT_1739106</name>
</gene>
<dbReference type="InterPro" id="IPR008949">
    <property type="entry name" value="Isoprenoid_synthase_dom_sf"/>
</dbReference>
<dbReference type="InterPro" id="IPR034686">
    <property type="entry name" value="Terpene_cyclase-like_2"/>
</dbReference>
<evidence type="ECO:0000256" key="6">
    <source>
        <dbReference type="RuleBase" id="RU366034"/>
    </source>
</evidence>
<dbReference type="EC" id="4.2.3.-" evidence="6"/>
<dbReference type="GO" id="GO:0046872">
    <property type="term" value="F:metal ion binding"/>
    <property type="evidence" value="ECO:0007669"/>
    <property type="project" value="UniProtKB-KW"/>
</dbReference>
<dbReference type="PANTHER" id="PTHR35201">
    <property type="entry name" value="TERPENE SYNTHASE"/>
    <property type="match status" value="1"/>
</dbReference>
<proteinExistence type="inferred from homology"/>
<evidence type="ECO:0000313" key="7">
    <source>
        <dbReference type="EMBL" id="KAK0437390.1"/>
    </source>
</evidence>
<dbReference type="GO" id="GO:0008299">
    <property type="term" value="P:isoprenoid biosynthetic process"/>
    <property type="evidence" value="ECO:0007669"/>
    <property type="project" value="UniProtKB-ARBA"/>
</dbReference>
<evidence type="ECO:0000256" key="3">
    <source>
        <dbReference type="ARBA" id="ARBA00022723"/>
    </source>
</evidence>
<evidence type="ECO:0000256" key="1">
    <source>
        <dbReference type="ARBA" id="ARBA00001946"/>
    </source>
</evidence>
<comment type="similarity">
    <text evidence="2 6">Belongs to the terpene synthase family.</text>
</comment>
<comment type="cofactor">
    <cofactor evidence="1 6">
        <name>Mg(2+)</name>
        <dbReference type="ChEBI" id="CHEBI:18420"/>
    </cofactor>
</comment>
<dbReference type="Proteomes" id="UP001175226">
    <property type="component" value="Unassembled WGS sequence"/>
</dbReference>
<dbReference type="PANTHER" id="PTHR35201:SF4">
    <property type="entry name" value="BETA-PINACENE SYNTHASE-RELATED"/>
    <property type="match status" value="1"/>
</dbReference>
<organism evidence="7 8">
    <name type="scientific">Armillaria borealis</name>
    <dbReference type="NCBI Taxonomy" id="47425"/>
    <lineage>
        <taxon>Eukaryota</taxon>
        <taxon>Fungi</taxon>
        <taxon>Dikarya</taxon>
        <taxon>Basidiomycota</taxon>
        <taxon>Agaricomycotina</taxon>
        <taxon>Agaricomycetes</taxon>
        <taxon>Agaricomycetidae</taxon>
        <taxon>Agaricales</taxon>
        <taxon>Marasmiineae</taxon>
        <taxon>Physalacriaceae</taxon>
        <taxon>Armillaria</taxon>
    </lineage>
</organism>
<accession>A0AA39ML34</accession>
<reference evidence="7" key="1">
    <citation type="submission" date="2023-06" db="EMBL/GenBank/DDBJ databases">
        <authorList>
            <consortium name="Lawrence Berkeley National Laboratory"/>
            <person name="Ahrendt S."/>
            <person name="Sahu N."/>
            <person name="Indic B."/>
            <person name="Wong-Bajracharya J."/>
            <person name="Merenyi Z."/>
            <person name="Ke H.-M."/>
            <person name="Monk M."/>
            <person name="Kocsube S."/>
            <person name="Drula E."/>
            <person name="Lipzen A."/>
            <person name="Balint B."/>
            <person name="Henrissat B."/>
            <person name="Andreopoulos B."/>
            <person name="Martin F.M."/>
            <person name="Harder C.B."/>
            <person name="Rigling D."/>
            <person name="Ford K.L."/>
            <person name="Foster G.D."/>
            <person name="Pangilinan J."/>
            <person name="Papanicolaou A."/>
            <person name="Barry K."/>
            <person name="LaButti K."/>
            <person name="Viragh M."/>
            <person name="Koriabine M."/>
            <person name="Yan M."/>
            <person name="Riley R."/>
            <person name="Champramary S."/>
            <person name="Plett K.L."/>
            <person name="Tsai I.J."/>
            <person name="Slot J."/>
            <person name="Sipos G."/>
            <person name="Plett J."/>
            <person name="Nagy L.G."/>
            <person name="Grigoriev I.V."/>
        </authorList>
    </citation>
    <scope>NUCLEOTIDE SEQUENCE</scope>
    <source>
        <strain evidence="7">FPL87.14</strain>
    </source>
</reference>
<dbReference type="Gene3D" id="1.10.600.10">
    <property type="entry name" value="Farnesyl Diphosphate Synthase"/>
    <property type="match status" value="1"/>
</dbReference>
<sequence length="312" mass="36264">MSTQSNVVFRLPDTLMYWPWPHRINPHHEEVKAASEAWFRTFKAFGPEAQRAFDFCDFSLVASLGYPMETEKHLRTTCDMMNLFFVFDEYTDRVPPEVVRQYADIVMDSIRNPSKLRPTDEVVLGVIAQEFWALGATTASSTSQRYFVESFAHYTDSVVQQAEDRHRHHIRNVGDYFDIRRLTVGVYPLYGMLGLSYDLPDEVFNHPTVVALGHLGCDMIIMDNDPISYNKEQALEEYPHNIVICAMNERKCDLHDALSWMEDLYRSTRNQFLTLWTEIPSWVPETDAIVSLYLHGIANWVRANETWNFESG</sequence>
<keyword evidence="5 6" id="KW-0456">Lyase</keyword>